<dbReference type="SUPFAM" id="SSF57756">
    <property type="entry name" value="Retrovirus zinc finger-like domains"/>
    <property type="match status" value="1"/>
</dbReference>
<feature type="region of interest" description="Disordered" evidence="2">
    <location>
        <begin position="60"/>
        <end position="79"/>
    </location>
</feature>
<dbReference type="Gene3D" id="4.10.60.10">
    <property type="entry name" value="Zinc finger, CCHC-type"/>
    <property type="match status" value="1"/>
</dbReference>
<keyword evidence="1" id="KW-0862">Zinc</keyword>
<keyword evidence="1" id="KW-0863">Zinc-finger</keyword>
<proteinExistence type="predicted"/>
<feature type="compositionally biased region" description="Polar residues" evidence="2">
    <location>
        <begin position="159"/>
        <end position="177"/>
    </location>
</feature>
<feature type="region of interest" description="Disordered" evidence="2">
    <location>
        <begin position="155"/>
        <end position="178"/>
    </location>
</feature>
<dbReference type="PANTHER" id="PTHR23002">
    <property type="entry name" value="ZINC FINGER CCHC DOMAIN CONTAINING PROTEIN"/>
    <property type="match status" value="1"/>
</dbReference>
<evidence type="ECO:0000313" key="4">
    <source>
        <dbReference type="EnsemblPlants" id="OMERI11G09800.1"/>
    </source>
</evidence>
<dbReference type="Proteomes" id="UP000008021">
    <property type="component" value="Chromosome 11"/>
</dbReference>
<dbReference type="HOGENOM" id="CLU_757346_0_0_1"/>
<dbReference type="AlphaFoldDB" id="A0A0E0F577"/>
<reference evidence="4" key="1">
    <citation type="submission" date="2015-04" db="UniProtKB">
        <authorList>
            <consortium name="EnsemblPlants"/>
        </authorList>
    </citation>
    <scope>IDENTIFICATION</scope>
</reference>
<dbReference type="PROSITE" id="PS50158">
    <property type="entry name" value="ZF_CCHC"/>
    <property type="match status" value="1"/>
</dbReference>
<evidence type="ECO:0000256" key="1">
    <source>
        <dbReference type="PROSITE-ProRule" id="PRU00047"/>
    </source>
</evidence>
<evidence type="ECO:0000256" key="2">
    <source>
        <dbReference type="SAM" id="MobiDB-lite"/>
    </source>
</evidence>
<dbReference type="SMART" id="SM00343">
    <property type="entry name" value="ZnF_C2HC"/>
    <property type="match status" value="4"/>
</dbReference>
<dbReference type="EnsemblPlants" id="OMERI11G09800.1">
    <property type="protein sequence ID" value="OMERI11G09800.1"/>
    <property type="gene ID" value="OMERI11G09800"/>
</dbReference>
<protein>
    <recommendedName>
        <fullName evidence="3">CCHC-type domain-containing protein</fullName>
    </recommendedName>
</protein>
<sequence length="366" mass="39941">MSEATSMSPTAGASPDASPEPESESKSGFPNIGTEDPCQNVVQIPEDNCNQVTVRSRGREWFSAGDDNDDDDDDDDDDDVTLDSFMERGLEFKACTRCGIVGHTASLCLPTCRCGEYTHYSNACPLRKVTCFLCEGTDHVPKDCQLDAIIAKTKKEQETTVQPTRQPKTVDNSSHNPSALPPTLALLEANHRRSNITKDVHKSLLVPVLAVKVHNQRPAPRDQASRLCLNCRKPGHCFSDCPFPRATKAVRRCSQVTSTIRNTNRHLKVQPPPQQIIVKGIVKGRIVPPAIVSSLQHQRQQGRPTIVSSSNAPRIAPIQRSIGKSPLGNPMRKKIPPATAVKRIAIPSPKINAQSNVSNATSVSRN</sequence>
<dbReference type="Gramene" id="OMERI11G09800.1">
    <property type="protein sequence ID" value="OMERI11G09800.1"/>
    <property type="gene ID" value="OMERI11G09800"/>
</dbReference>
<keyword evidence="5" id="KW-1185">Reference proteome</keyword>
<reference evidence="4" key="2">
    <citation type="submission" date="2018-05" db="EMBL/GenBank/DDBJ databases">
        <title>OmerRS3 (Oryza meridionalis Reference Sequence Version 3).</title>
        <authorList>
            <person name="Zhang J."/>
            <person name="Kudrna D."/>
            <person name="Lee S."/>
            <person name="Talag J."/>
            <person name="Welchert J."/>
            <person name="Wing R.A."/>
        </authorList>
    </citation>
    <scope>NUCLEOTIDE SEQUENCE [LARGE SCALE GENOMIC DNA]</scope>
    <source>
        <strain evidence="4">cv. OR44</strain>
    </source>
</reference>
<evidence type="ECO:0000313" key="5">
    <source>
        <dbReference type="Proteomes" id="UP000008021"/>
    </source>
</evidence>
<keyword evidence="1" id="KW-0479">Metal-binding</keyword>
<organism evidence="4">
    <name type="scientific">Oryza meridionalis</name>
    <dbReference type="NCBI Taxonomy" id="40149"/>
    <lineage>
        <taxon>Eukaryota</taxon>
        <taxon>Viridiplantae</taxon>
        <taxon>Streptophyta</taxon>
        <taxon>Embryophyta</taxon>
        <taxon>Tracheophyta</taxon>
        <taxon>Spermatophyta</taxon>
        <taxon>Magnoliopsida</taxon>
        <taxon>Liliopsida</taxon>
        <taxon>Poales</taxon>
        <taxon>Poaceae</taxon>
        <taxon>BOP clade</taxon>
        <taxon>Oryzoideae</taxon>
        <taxon>Oryzeae</taxon>
        <taxon>Oryzinae</taxon>
        <taxon>Oryza</taxon>
    </lineage>
</organism>
<feature type="region of interest" description="Disordered" evidence="2">
    <location>
        <begin position="1"/>
        <end position="40"/>
    </location>
</feature>
<dbReference type="InterPro" id="IPR001878">
    <property type="entry name" value="Znf_CCHC"/>
</dbReference>
<feature type="compositionally biased region" description="Acidic residues" evidence="2">
    <location>
        <begin position="66"/>
        <end position="79"/>
    </location>
</feature>
<dbReference type="GO" id="GO:0003676">
    <property type="term" value="F:nucleic acid binding"/>
    <property type="evidence" value="ECO:0007669"/>
    <property type="project" value="InterPro"/>
</dbReference>
<dbReference type="InterPro" id="IPR051714">
    <property type="entry name" value="Znf_CCHC_NABP"/>
</dbReference>
<name>A0A0E0F577_9ORYZ</name>
<accession>A0A0E0F577</accession>
<dbReference type="InterPro" id="IPR036875">
    <property type="entry name" value="Znf_CCHC_sf"/>
</dbReference>
<evidence type="ECO:0000259" key="3">
    <source>
        <dbReference type="PROSITE" id="PS50158"/>
    </source>
</evidence>
<dbReference type="GO" id="GO:0008270">
    <property type="term" value="F:zinc ion binding"/>
    <property type="evidence" value="ECO:0007669"/>
    <property type="project" value="UniProtKB-KW"/>
</dbReference>
<feature type="domain" description="CCHC-type" evidence="3">
    <location>
        <begin position="228"/>
        <end position="242"/>
    </location>
</feature>